<proteinExistence type="predicted"/>
<sequence length="124" mass="13721">MCAEAPHGVTAPYMQTYPTSEADFQNFELPAEDILEGNPRTEVAVHYQKPDGSVMVGVSRFTEGKYRYRQTADEINYVTAGKMIITSDRRPPARSTRWAHTRKCPGRHEVTVVSGPHGVAAEAA</sequence>
<gene>
    <name evidence="1" type="ORF">GCM10010170_010170</name>
</gene>
<dbReference type="Gene3D" id="2.60.120.10">
    <property type="entry name" value="Jelly Rolls"/>
    <property type="match status" value="1"/>
</dbReference>
<reference evidence="2" key="1">
    <citation type="journal article" date="2019" name="Int. J. Syst. Evol. Microbiol.">
        <title>The Global Catalogue of Microorganisms (GCM) 10K type strain sequencing project: providing services to taxonomists for standard genome sequencing and annotation.</title>
        <authorList>
            <consortium name="The Broad Institute Genomics Platform"/>
            <consortium name="The Broad Institute Genome Sequencing Center for Infectious Disease"/>
            <person name="Wu L."/>
            <person name="Ma J."/>
        </authorList>
    </citation>
    <scope>NUCLEOTIDE SEQUENCE [LARGE SCALE GENOMIC DNA]</scope>
    <source>
        <strain evidence="2">JCM 3272</strain>
    </source>
</reference>
<dbReference type="InterPro" id="IPR011051">
    <property type="entry name" value="RmlC_Cupin_sf"/>
</dbReference>
<comment type="caution">
    <text evidence="1">The sequence shown here is derived from an EMBL/GenBank/DDBJ whole genome shotgun (WGS) entry which is preliminary data.</text>
</comment>
<keyword evidence="2" id="KW-1185">Reference proteome</keyword>
<evidence type="ECO:0000313" key="1">
    <source>
        <dbReference type="EMBL" id="GAA2331565.1"/>
    </source>
</evidence>
<organism evidence="1 2">
    <name type="scientific">Dactylosporangium salmoneum</name>
    <dbReference type="NCBI Taxonomy" id="53361"/>
    <lineage>
        <taxon>Bacteria</taxon>
        <taxon>Bacillati</taxon>
        <taxon>Actinomycetota</taxon>
        <taxon>Actinomycetes</taxon>
        <taxon>Micromonosporales</taxon>
        <taxon>Micromonosporaceae</taxon>
        <taxon>Dactylosporangium</taxon>
    </lineage>
</organism>
<evidence type="ECO:0000313" key="2">
    <source>
        <dbReference type="Proteomes" id="UP001501444"/>
    </source>
</evidence>
<dbReference type="InterPro" id="IPR014710">
    <property type="entry name" value="RmlC-like_jellyroll"/>
</dbReference>
<dbReference type="Proteomes" id="UP001501444">
    <property type="component" value="Unassembled WGS sequence"/>
</dbReference>
<dbReference type="EMBL" id="BAAARV010000006">
    <property type="protein sequence ID" value="GAA2331565.1"/>
    <property type="molecule type" value="Genomic_DNA"/>
</dbReference>
<accession>A0ABP5SHV8</accession>
<dbReference type="SUPFAM" id="SSF51182">
    <property type="entry name" value="RmlC-like cupins"/>
    <property type="match status" value="1"/>
</dbReference>
<name>A0ABP5SHV8_9ACTN</name>
<protein>
    <submittedName>
        <fullName evidence="1">Uncharacterized protein</fullName>
    </submittedName>
</protein>